<keyword evidence="1" id="KW-0677">Repeat</keyword>
<keyword evidence="4" id="KW-1185">Reference proteome</keyword>
<dbReference type="GeneID" id="136086518"/>
<feature type="signal peptide" evidence="3">
    <location>
        <begin position="1"/>
        <end position="18"/>
    </location>
</feature>
<protein>
    <submittedName>
        <fullName evidence="5">Properdin-like</fullName>
    </submittedName>
</protein>
<dbReference type="RefSeq" id="XP_065664862.1">
    <property type="nucleotide sequence ID" value="XM_065808790.1"/>
</dbReference>
<dbReference type="Gene3D" id="2.20.100.10">
    <property type="entry name" value="Thrombospondin type-1 (TSP1) repeat"/>
    <property type="match status" value="6"/>
</dbReference>
<organism evidence="4 5">
    <name type="scientific">Hydra vulgaris</name>
    <name type="common">Hydra</name>
    <name type="synonym">Hydra attenuata</name>
    <dbReference type="NCBI Taxonomy" id="6087"/>
    <lineage>
        <taxon>Eukaryota</taxon>
        <taxon>Metazoa</taxon>
        <taxon>Cnidaria</taxon>
        <taxon>Hydrozoa</taxon>
        <taxon>Hydroidolina</taxon>
        <taxon>Anthoathecata</taxon>
        <taxon>Aplanulata</taxon>
        <taxon>Hydridae</taxon>
        <taxon>Hydra</taxon>
    </lineage>
</organism>
<proteinExistence type="predicted"/>
<evidence type="ECO:0000256" key="2">
    <source>
        <dbReference type="ARBA" id="ARBA00023157"/>
    </source>
</evidence>
<evidence type="ECO:0000313" key="5">
    <source>
        <dbReference type="RefSeq" id="XP_065664862.1"/>
    </source>
</evidence>
<dbReference type="InterPro" id="IPR052065">
    <property type="entry name" value="Compl_asym_regulator"/>
</dbReference>
<name>A0ABM4CSI5_HYDVU</name>
<feature type="chain" id="PRO_5047040594" evidence="3">
    <location>
        <begin position="19"/>
        <end position="401"/>
    </location>
</feature>
<dbReference type="InterPro" id="IPR000884">
    <property type="entry name" value="TSP1_rpt"/>
</dbReference>
<keyword evidence="3" id="KW-0732">Signal</keyword>
<dbReference type="SUPFAM" id="SSF82895">
    <property type="entry name" value="TSP-1 type 1 repeat"/>
    <property type="match status" value="6"/>
</dbReference>
<dbReference type="Proteomes" id="UP001652625">
    <property type="component" value="Chromosome 10"/>
</dbReference>
<keyword evidence="2" id="KW-1015">Disulfide bond</keyword>
<dbReference type="PROSITE" id="PS50092">
    <property type="entry name" value="TSP1"/>
    <property type="match status" value="6"/>
</dbReference>
<dbReference type="Pfam" id="PF00090">
    <property type="entry name" value="TSP_1"/>
    <property type="match status" value="6"/>
</dbReference>
<dbReference type="InterPro" id="IPR036383">
    <property type="entry name" value="TSP1_rpt_sf"/>
</dbReference>
<sequence length="401" mass="43907">MNYLFGLFLVSLFTFSKGYYGEWSAWGPCSESCQSISVSPFQTQTRQCPGYSLDGSCPGPSHQTKSCNTGVSCPGIISAWEEWGLCSASCQLSINSPFQKRDRQCVGATFNGNCNGAELTDYRNCNEKLYCRGYYGEWSAWGACSESCQSNSVSPFQIQTRQCFGYALNGGCAGPSVQTKICNTGVSCPGFISAWGEWGSCSASCQLSINSPFQKRDRQCVGATFNGNCNGAVQTDVRNCNEKVYCKGYYGEWSAWGACSESCQSKSVSPFQIQTRQCFGYALNGGCAGPSVQTKNCNTGVSCPGFISEWGEWGPCSARCRSGFTSPFQRRNRLCYSATFNGNCNDAVLSDFRNCNEKVYCQVSGTWSNWYKSSANSYVSVIQSLQVYLTVLVILCMRLFI</sequence>
<reference evidence="5" key="1">
    <citation type="submission" date="2025-08" db="UniProtKB">
        <authorList>
            <consortium name="RefSeq"/>
        </authorList>
    </citation>
    <scope>IDENTIFICATION</scope>
</reference>
<evidence type="ECO:0000256" key="3">
    <source>
        <dbReference type="SAM" id="SignalP"/>
    </source>
</evidence>
<gene>
    <name evidence="5" type="primary">LOC136086518</name>
</gene>
<evidence type="ECO:0000313" key="4">
    <source>
        <dbReference type="Proteomes" id="UP001652625"/>
    </source>
</evidence>
<dbReference type="SMART" id="SM00209">
    <property type="entry name" value="TSP1"/>
    <property type="match status" value="6"/>
</dbReference>
<evidence type="ECO:0000256" key="1">
    <source>
        <dbReference type="ARBA" id="ARBA00022737"/>
    </source>
</evidence>
<accession>A0ABM4CSI5</accession>
<dbReference type="PANTHER" id="PTHR22906">
    <property type="entry name" value="PROPERDIN"/>
    <property type="match status" value="1"/>
</dbReference>